<protein>
    <submittedName>
        <fullName evidence="1">Uncharacterized protein</fullName>
    </submittedName>
</protein>
<reference evidence="1" key="1">
    <citation type="submission" date="2018-05" db="EMBL/GenBank/DDBJ databases">
        <authorList>
            <person name="Lanie J.A."/>
            <person name="Ng W.-L."/>
            <person name="Kazmierczak K.M."/>
            <person name="Andrzejewski T.M."/>
            <person name="Davidsen T.M."/>
            <person name="Wayne K.J."/>
            <person name="Tettelin H."/>
            <person name="Glass J.I."/>
            <person name="Rusch D."/>
            <person name="Podicherti R."/>
            <person name="Tsui H.-C.T."/>
            <person name="Winkler M.E."/>
        </authorList>
    </citation>
    <scope>NUCLEOTIDE SEQUENCE</scope>
</reference>
<organism evidence="1">
    <name type="scientific">marine metagenome</name>
    <dbReference type="NCBI Taxonomy" id="408172"/>
    <lineage>
        <taxon>unclassified sequences</taxon>
        <taxon>metagenomes</taxon>
        <taxon>ecological metagenomes</taxon>
    </lineage>
</organism>
<dbReference type="EMBL" id="UINC01202177">
    <property type="protein sequence ID" value="SVE21856.1"/>
    <property type="molecule type" value="Genomic_DNA"/>
</dbReference>
<evidence type="ECO:0000313" key="1">
    <source>
        <dbReference type="EMBL" id="SVE21856.1"/>
    </source>
</evidence>
<gene>
    <name evidence="1" type="ORF">METZ01_LOCUS474710</name>
</gene>
<sequence length="64" mass="7701">MNIIKFTNKTNLKLNNVKYKAYLIGDLPPSFGFKYKDKKQGINKWFNYKGLTWVIDKDHWSKFL</sequence>
<name>A0A383BNN7_9ZZZZ</name>
<dbReference type="AlphaFoldDB" id="A0A383BNN7"/>
<accession>A0A383BNN7</accession>
<proteinExistence type="predicted"/>